<gene>
    <name evidence="2" type="ORF">J2Z35_000879</name>
</gene>
<dbReference type="InterPro" id="IPR012381">
    <property type="entry name" value="EutP_PduV"/>
</dbReference>
<dbReference type="Proteomes" id="UP001314903">
    <property type="component" value="Unassembled WGS sequence"/>
</dbReference>
<organism evidence="2 3">
    <name type="scientific">Acetoanaerobium pronyense</name>
    <dbReference type="NCBI Taxonomy" id="1482736"/>
    <lineage>
        <taxon>Bacteria</taxon>
        <taxon>Bacillati</taxon>
        <taxon>Bacillota</taxon>
        <taxon>Clostridia</taxon>
        <taxon>Peptostreptococcales</taxon>
        <taxon>Filifactoraceae</taxon>
        <taxon>Acetoanaerobium</taxon>
    </lineage>
</organism>
<dbReference type="PIRSF" id="PIRSF036409">
    <property type="entry name" value="EutP_PduV"/>
    <property type="match status" value="1"/>
</dbReference>
<proteinExistence type="inferred from homology"/>
<dbReference type="Gene3D" id="3.40.50.300">
    <property type="entry name" value="P-loop containing nucleotide triphosphate hydrolases"/>
    <property type="match status" value="1"/>
</dbReference>
<reference evidence="2 3" key="1">
    <citation type="submission" date="2021-03" db="EMBL/GenBank/DDBJ databases">
        <title>Genomic Encyclopedia of Type Strains, Phase IV (KMG-IV): sequencing the most valuable type-strain genomes for metagenomic binning, comparative biology and taxonomic classification.</title>
        <authorList>
            <person name="Goeker M."/>
        </authorList>
    </citation>
    <scope>NUCLEOTIDE SEQUENCE [LARGE SCALE GENOMIC DNA]</scope>
    <source>
        <strain evidence="2 3">DSM 27512</strain>
    </source>
</reference>
<evidence type="ECO:0000313" key="2">
    <source>
        <dbReference type="EMBL" id="MBP2027085.1"/>
    </source>
</evidence>
<evidence type="ECO:0000313" key="3">
    <source>
        <dbReference type="Proteomes" id="UP001314903"/>
    </source>
</evidence>
<dbReference type="RefSeq" id="WP_209659792.1">
    <property type="nucleotide sequence ID" value="NZ_JAGGLI010000007.1"/>
</dbReference>
<dbReference type="PANTHER" id="PTHR40453">
    <property type="entry name" value="PROTEIN YOEF"/>
    <property type="match status" value="1"/>
</dbReference>
<comment type="similarity">
    <text evidence="1">Belongs to the EutP/PduV family.</text>
</comment>
<keyword evidence="3" id="KW-1185">Reference proteome</keyword>
<dbReference type="InterPro" id="IPR027417">
    <property type="entry name" value="P-loop_NTPase"/>
</dbReference>
<comment type="caution">
    <text evidence="2">The sequence shown here is derived from an EMBL/GenBank/DDBJ whole genome shotgun (WGS) entry which is preliminary data.</text>
</comment>
<dbReference type="SUPFAM" id="SSF52540">
    <property type="entry name" value="P-loop containing nucleoside triphosphate hydrolases"/>
    <property type="match status" value="1"/>
</dbReference>
<name>A0ABS4KH15_9FIRM</name>
<dbReference type="PANTHER" id="PTHR40453:SF1">
    <property type="entry name" value="PROTEIN YOEF"/>
    <property type="match status" value="1"/>
</dbReference>
<keyword evidence="1" id="KW-0547">Nucleotide-binding</keyword>
<accession>A0ABS4KH15</accession>
<dbReference type="EMBL" id="JAGGLI010000007">
    <property type="protein sequence ID" value="MBP2027085.1"/>
    <property type="molecule type" value="Genomic_DNA"/>
</dbReference>
<protein>
    <submittedName>
        <fullName evidence="2">Ethanolamine utilization protein EutP</fullName>
    </submittedName>
</protein>
<evidence type="ECO:0000256" key="1">
    <source>
        <dbReference type="PIRNR" id="PIRNR036409"/>
    </source>
</evidence>
<dbReference type="Pfam" id="PF10662">
    <property type="entry name" value="PduV-EutP"/>
    <property type="match status" value="1"/>
</dbReference>
<dbReference type="CDD" id="cd00882">
    <property type="entry name" value="Ras_like_GTPase"/>
    <property type="match status" value="1"/>
</dbReference>
<sequence>MRKKRIMIVGPKNSGKTTLVNQINNYKGKLKKTPDVIYGEKTIDVPSAYIENSWMYKHLIALSQDASYIILLVDQTSKEKIYSPGFAKAFNCPVIGAITKIDLMKENEDIAINLLKEAGVLEPYFKISTEMGIGIEELKKHLFLKEEGKGGLI</sequence>